<dbReference type="AlphaFoldDB" id="A0A433XM43"/>
<dbReference type="Gene3D" id="3.40.50.360">
    <property type="match status" value="1"/>
</dbReference>
<dbReference type="EMBL" id="RZNJ01000001">
    <property type="protein sequence ID" value="RUT35160.1"/>
    <property type="molecule type" value="Genomic_DNA"/>
</dbReference>
<dbReference type="PANTHER" id="PTHR30543:SF21">
    <property type="entry name" value="NAD(P)H-DEPENDENT FMN REDUCTASE LOT6"/>
    <property type="match status" value="1"/>
</dbReference>
<protein>
    <submittedName>
        <fullName evidence="2">NADPH-dependent oxidoreductase</fullName>
    </submittedName>
</protein>
<dbReference type="Proteomes" id="UP000281547">
    <property type="component" value="Unassembled WGS sequence"/>
</dbReference>
<comment type="caution">
    <text evidence="2">The sequence shown here is derived from an EMBL/GenBank/DDBJ whole genome shotgun (WGS) entry which is preliminary data.</text>
</comment>
<dbReference type="RefSeq" id="WP_127187279.1">
    <property type="nucleotide sequence ID" value="NZ_RZNJ01000001.1"/>
</dbReference>
<reference evidence="2 3" key="1">
    <citation type="journal article" date="2016" name="Int. J. Syst. Evol. Microbiol.">
        <title>Arsenicitalea aurantiaca gen. nov., sp. nov., a new member of the family Hyphomicrobiaceae, isolated from high-arsenic sediment.</title>
        <authorList>
            <person name="Mu Y."/>
            <person name="Zhou L."/>
            <person name="Zeng X.C."/>
            <person name="Liu L."/>
            <person name="Pan Y."/>
            <person name="Chen X."/>
            <person name="Wang J."/>
            <person name="Li S."/>
            <person name="Li W.J."/>
            <person name="Wang Y."/>
        </authorList>
    </citation>
    <scope>NUCLEOTIDE SEQUENCE [LARGE SCALE GENOMIC DNA]</scope>
    <source>
        <strain evidence="2 3">42-50</strain>
    </source>
</reference>
<keyword evidence="3" id="KW-1185">Reference proteome</keyword>
<dbReference type="SUPFAM" id="SSF52218">
    <property type="entry name" value="Flavoproteins"/>
    <property type="match status" value="1"/>
</dbReference>
<dbReference type="Pfam" id="PF03358">
    <property type="entry name" value="FMN_red"/>
    <property type="match status" value="1"/>
</dbReference>
<sequence>MSKLKIAVILGSTRDARFGEKPAQWIFDLASKREDLDVELLDLRDFDLPFFNEVASNAWAPSTDPKVIAWQKKVAEFDGYIFVTAEYNRSITAALKNALDQAYVEWNRKAAAYVGYGSVGGARAIEHLRNISVELQMVPVRSGVHIGGSEFFTVWGGGKNEPMSAIEGAIGPSANDLLDQLTWWTRATKTAREAS</sequence>
<feature type="domain" description="NADPH-dependent FMN reductase-like" evidence="1">
    <location>
        <begin position="5"/>
        <end position="145"/>
    </location>
</feature>
<dbReference type="OrthoDB" id="9812295at2"/>
<evidence type="ECO:0000259" key="1">
    <source>
        <dbReference type="Pfam" id="PF03358"/>
    </source>
</evidence>
<accession>A0A433XM43</accession>
<name>A0A433XM43_9HYPH</name>
<proteinExistence type="predicted"/>
<organism evidence="2 3">
    <name type="scientific">Arsenicitalea aurantiaca</name>
    <dbReference type="NCBI Taxonomy" id="1783274"/>
    <lineage>
        <taxon>Bacteria</taxon>
        <taxon>Pseudomonadati</taxon>
        <taxon>Pseudomonadota</taxon>
        <taxon>Alphaproteobacteria</taxon>
        <taxon>Hyphomicrobiales</taxon>
        <taxon>Devosiaceae</taxon>
        <taxon>Arsenicitalea</taxon>
    </lineage>
</organism>
<evidence type="ECO:0000313" key="3">
    <source>
        <dbReference type="Proteomes" id="UP000281547"/>
    </source>
</evidence>
<dbReference type="GO" id="GO:0016491">
    <property type="term" value="F:oxidoreductase activity"/>
    <property type="evidence" value="ECO:0007669"/>
    <property type="project" value="InterPro"/>
</dbReference>
<gene>
    <name evidence="2" type="ORF">EMQ25_04235</name>
</gene>
<dbReference type="GO" id="GO:0010181">
    <property type="term" value="F:FMN binding"/>
    <property type="evidence" value="ECO:0007669"/>
    <property type="project" value="TreeGrafter"/>
</dbReference>
<dbReference type="InterPro" id="IPR005025">
    <property type="entry name" value="FMN_Rdtase-like_dom"/>
</dbReference>
<dbReference type="PANTHER" id="PTHR30543">
    <property type="entry name" value="CHROMATE REDUCTASE"/>
    <property type="match status" value="1"/>
</dbReference>
<dbReference type="InterPro" id="IPR029039">
    <property type="entry name" value="Flavoprotein-like_sf"/>
</dbReference>
<evidence type="ECO:0000313" key="2">
    <source>
        <dbReference type="EMBL" id="RUT35160.1"/>
    </source>
</evidence>
<dbReference type="GO" id="GO:0005829">
    <property type="term" value="C:cytosol"/>
    <property type="evidence" value="ECO:0007669"/>
    <property type="project" value="TreeGrafter"/>
</dbReference>
<dbReference type="InterPro" id="IPR050712">
    <property type="entry name" value="NAD(P)H-dep_reductase"/>
</dbReference>